<reference evidence="1 2" key="2">
    <citation type="submission" date="2016-01" db="EMBL/GenBank/DDBJ databases">
        <title>Microcella alkaliphila JAM AC0309 whole genome shotgun sequence.</title>
        <authorList>
            <person name="Kurata A."/>
            <person name="Hirose Y."/>
            <person name="Kishimoto N."/>
            <person name="Kobayashi T."/>
        </authorList>
    </citation>
    <scope>NUCLEOTIDE SEQUENCE [LARGE SCALE GENOMIC DNA]</scope>
    <source>
        <strain evidence="1 2">JAM AC0309</strain>
    </source>
</reference>
<dbReference type="EMBL" id="AP017315">
    <property type="protein sequence ID" value="BAU32176.1"/>
    <property type="molecule type" value="Genomic_DNA"/>
</dbReference>
<dbReference type="KEGG" id="malk:MalAC0309_1319"/>
<dbReference type="AlphaFoldDB" id="A0A0U5B8K8"/>
<gene>
    <name evidence="1" type="ORF">MalAC0309_1319</name>
</gene>
<name>A0A0U5B8K8_9MICO</name>
<sequence length="77" mass="8274">MDYDRASAESLVAAQPSGDLPAPGEWMQLAIRASGLRPVAAAHFGDVAVGADAVQPRTFERECYALLRREWLAATSD</sequence>
<evidence type="ECO:0000313" key="2">
    <source>
        <dbReference type="Proteomes" id="UP000218965"/>
    </source>
</evidence>
<accession>A0A0U5B8K8</accession>
<organism evidence="1 2">
    <name type="scientific">Microcella alkaliphila</name>
    <dbReference type="NCBI Taxonomy" id="279828"/>
    <lineage>
        <taxon>Bacteria</taxon>
        <taxon>Bacillati</taxon>
        <taxon>Actinomycetota</taxon>
        <taxon>Actinomycetes</taxon>
        <taxon>Micrococcales</taxon>
        <taxon>Microbacteriaceae</taxon>
        <taxon>Microcella</taxon>
    </lineage>
</organism>
<proteinExistence type="predicted"/>
<reference evidence="2" key="1">
    <citation type="submission" date="2015-12" db="EMBL/GenBank/DDBJ databases">
        <authorList>
            <person name="Shamseldin A."/>
            <person name="Moawad H."/>
            <person name="Abd El-Rahim W.M."/>
            <person name="Sadowsky M.J."/>
        </authorList>
    </citation>
    <scope>NUCLEOTIDE SEQUENCE [LARGE SCALE GENOMIC DNA]</scope>
    <source>
        <strain evidence="2">JAM AC0309</strain>
    </source>
</reference>
<dbReference type="Proteomes" id="UP000218965">
    <property type="component" value="Chromosome"/>
</dbReference>
<protein>
    <submittedName>
        <fullName evidence="1">Uncharacterized protein</fullName>
    </submittedName>
</protein>
<evidence type="ECO:0000313" key="1">
    <source>
        <dbReference type="EMBL" id="BAU32176.1"/>
    </source>
</evidence>